<gene>
    <name evidence="7 9" type="primary">pgi</name>
    <name evidence="9" type="ORF">DSM104635_03364</name>
</gene>
<dbReference type="PROSITE" id="PS00765">
    <property type="entry name" value="P_GLUCOSE_ISOMERASE_1"/>
    <property type="match status" value="1"/>
</dbReference>
<evidence type="ECO:0000256" key="4">
    <source>
        <dbReference type="ARBA" id="ARBA00023152"/>
    </source>
</evidence>
<dbReference type="Gene3D" id="3.40.50.10490">
    <property type="entry name" value="Glucose-6-phosphate isomerase like protein, domain 1"/>
    <property type="match status" value="2"/>
</dbReference>
<comment type="pathway">
    <text evidence="1 7 8">Carbohydrate degradation; glycolysis; D-glyceraldehyde 3-phosphate and glycerone phosphate from D-glucose: step 2/4.</text>
</comment>
<organism evidence="9 10">
    <name type="scientific">Terricaulis silvestris</name>
    <dbReference type="NCBI Taxonomy" id="2686094"/>
    <lineage>
        <taxon>Bacteria</taxon>
        <taxon>Pseudomonadati</taxon>
        <taxon>Pseudomonadota</taxon>
        <taxon>Alphaproteobacteria</taxon>
        <taxon>Caulobacterales</taxon>
        <taxon>Caulobacteraceae</taxon>
        <taxon>Terricaulis</taxon>
    </lineage>
</organism>
<evidence type="ECO:0000256" key="7">
    <source>
        <dbReference type="HAMAP-Rule" id="MF_00473"/>
    </source>
</evidence>
<comment type="function">
    <text evidence="7">Catalyzes the reversible isomerization of glucose-6-phosphate to fructose-6-phosphate.</text>
</comment>
<dbReference type="NCBIfam" id="NF001211">
    <property type="entry name" value="PRK00179.1"/>
    <property type="match status" value="1"/>
</dbReference>
<keyword evidence="5 7" id="KW-0413">Isomerase</keyword>
<evidence type="ECO:0000313" key="9">
    <source>
        <dbReference type="EMBL" id="QGZ96504.1"/>
    </source>
</evidence>
<evidence type="ECO:0000256" key="5">
    <source>
        <dbReference type="ARBA" id="ARBA00023235"/>
    </source>
</evidence>
<dbReference type="InterPro" id="IPR018189">
    <property type="entry name" value="Phosphoglucose_isomerase_CS"/>
</dbReference>
<dbReference type="Proteomes" id="UP000431269">
    <property type="component" value="Chromosome"/>
</dbReference>
<sequence length="495" mass="53715">MNATPFAAVAAHAQRLKQKTLLELFAADANRAEALTFEAPHLIADFSKQRIDAEALASIGALAEAMQFDDWRARMFAGEIVNTTEGRAAKHWALRIQDPPGGDNEITAVLDRMHNFGHEIAESGDFDAIIHLGIGGSDLGPRVVLDALKAHRRPNLQVRFAANVDGADVADAIEGLDPKRTLLIVVSKTFTTQETLANAAFVRAWGPARIAAATATPDKAVEWGMAEEDVFPFWDWVGGRYSLWSSVSLVCEIALAHGAFFKMLEGAEAMDEHFRDTPFAQNLPAISAAVQMWNREALGHGSYAVIPYSERLRLLPAYLQQLEMESNGKRVTRDGQAIERSACAVTWGAAGTNAQHSFFQLLHQGVEEIPVEFIINAGAHEGPQSHRAKVFANALAQARALMVGKQGVEPHRTFPGNRASTLMAIDALSPEALGALLAFYEHRTFAQAVLAGVNPFDQFGVELGKEMANQLLPALEGGQKLDTDPSTAAWLKRLG</sequence>
<keyword evidence="7" id="KW-0963">Cytoplasm</keyword>
<evidence type="ECO:0000313" key="10">
    <source>
        <dbReference type="Proteomes" id="UP000431269"/>
    </source>
</evidence>
<dbReference type="KEGG" id="tsv:DSM104635_03364"/>
<dbReference type="RefSeq" id="WP_158767287.1">
    <property type="nucleotide sequence ID" value="NZ_CP047045.1"/>
</dbReference>
<comment type="similarity">
    <text evidence="2 7 8">Belongs to the GPI family.</text>
</comment>
<dbReference type="PROSITE" id="PS51463">
    <property type="entry name" value="P_GLUCOSE_ISOMERASE_3"/>
    <property type="match status" value="1"/>
</dbReference>
<dbReference type="CDD" id="cd05016">
    <property type="entry name" value="SIS_PGI_2"/>
    <property type="match status" value="1"/>
</dbReference>
<dbReference type="Gene3D" id="1.10.1390.10">
    <property type="match status" value="1"/>
</dbReference>
<dbReference type="GO" id="GO:0006096">
    <property type="term" value="P:glycolytic process"/>
    <property type="evidence" value="ECO:0007669"/>
    <property type="project" value="UniProtKB-UniRule"/>
</dbReference>
<proteinExistence type="inferred from homology"/>
<dbReference type="GO" id="GO:0006094">
    <property type="term" value="P:gluconeogenesis"/>
    <property type="evidence" value="ECO:0007669"/>
    <property type="project" value="UniProtKB-UniRule"/>
</dbReference>
<dbReference type="GO" id="GO:0097367">
    <property type="term" value="F:carbohydrate derivative binding"/>
    <property type="evidence" value="ECO:0007669"/>
    <property type="project" value="InterPro"/>
</dbReference>
<dbReference type="SUPFAM" id="SSF53697">
    <property type="entry name" value="SIS domain"/>
    <property type="match status" value="1"/>
</dbReference>
<dbReference type="InterPro" id="IPR023096">
    <property type="entry name" value="G6P_Isomerase_C"/>
</dbReference>
<dbReference type="GO" id="GO:0005829">
    <property type="term" value="C:cytosol"/>
    <property type="evidence" value="ECO:0007669"/>
    <property type="project" value="TreeGrafter"/>
</dbReference>
<dbReference type="PRINTS" id="PR00662">
    <property type="entry name" value="G6PISOMERASE"/>
</dbReference>
<accession>A0A6I6MVR5</accession>
<keyword evidence="4 7" id="KW-0324">Glycolysis</keyword>
<feature type="active site" evidence="7">
    <location>
        <position position="465"/>
    </location>
</feature>
<dbReference type="GO" id="GO:0051156">
    <property type="term" value="P:glucose 6-phosphate metabolic process"/>
    <property type="evidence" value="ECO:0007669"/>
    <property type="project" value="TreeGrafter"/>
</dbReference>
<keyword evidence="10" id="KW-1185">Reference proteome</keyword>
<feature type="active site" evidence="7">
    <location>
        <position position="356"/>
    </location>
</feature>
<evidence type="ECO:0000256" key="1">
    <source>
        <dbReference type="ARBA" id="ARBA00004926"/>
    </source>
</evidence>
<dbReference type="PANTHER" id="PTHR11469">
    <property type="entry name" value="GLUCOSE-6-PHOSPHATE ISOMERASE"/>
    <property type="match status" value="1"/>
</dbReference>
<evidence type="ECO:0000256" key="6">
    <source>
        <dbReference type="ARBA" id="ARBA00029321"/>
    </source>
</evidence>
<dbReference type="HAMAP" id="MF_00473">
    <property type="entry name" value="G6P_isomerase"/>
    <property type="match status" value="1"/>
</dbReference>
<dbReference type="UniPathway" id="UPA00138"/>
<feature type="active site" description="Proton donor" evidence="7">
    <location>
        <position position="325"/>
    </location>
</feature>
<protein>
    <recommendedName>
        <fullName evidence="7">Glucose-6-phosphate isomerase</fullName>
        <shortName evidence="7">GPI</shortName>
        <ecNumber evidence="7">5.3.1.9</ecNumber>
    </recommendedName>
    <alternativeName>
        <fullName evidence="7">Phosphoglucose isomerase</fullName>
        <shortName evidence="7">PGI</shortName>
    </alternativeName>
    <alternativeName>
        <fullName evidence="7">Phosphohexose isomerase</fullName>
        <shortName evidence="7">PHI</shortName>
    </alternativeName>
</protein>
<dbReference type="PANTHER" id="PTHR11469:SF1">
    <property type="entry name" value="GLUCOSE-6-PHOSPHATE ISOMERASE"/>
    <property type="match status" value="1"/>
</dbReference>
<dbReference type="UniPathway" id="UPA00109">
    <property type="reaction ID" value="UER00181"/>
</dbReference>
<comment type="subcellular location">
    <subcellularLocation>
        <location evidence="7">Cytoplasm</location>
    </subcellularLocation>
</comment>
<dbReference type="InterPro" id="IPR046348">
    <property type="entry name" value="SIS_dom_sf"/>
</dbReference>
<evidence type="ECO:0000256" key="3">
    <source>
        <dbReference type="ARBA" id="ARBA00022432"/>
    </source>
</evidence>
<dbReference type="InterPro" id="IPR035476">
    <property type="entry name" value="SIS_PGI_1"/>
</dbReference>
<reference evidence="10" key="1">
    <citation type="submission" date="2019-12" db="EMBL/GenBank/DDBJ databases">
        <title>Complete genome of Terracaulis silvestris 0127_4.</title>
        <authorList>
            <person name="Vieira S."/>
            <person name="Riedel T."/>
            <person name="Sproer C."/>
            <person name="Pascual J."/>
            <person name="Boedeker C."/>
            <person name="Overmann J."/>
        </authorList>
    </citation>
    <scope>NUCLEOTIDE SEQUENCE [LARGE SCALE GENOMIC DNA]</scope>
    <source>
        <strain evidence="10">0127_4</strain>
    </source>
</reference>
<name>A0A6I6MVR5_9CAUL</name>
<dbReference type="GO" id="GO:0004347">
    <property type="term" value="F:glucose-6-phosphate isomerase activity"/>
    <property type="evidence" value="ECO:0007669"/>
    <property type="project" value="UniProtKB-UniRule"/>
</dbReference>
<evidence type="ECO:0000256" key="8">
    <source>
        <dbReference type="RuleBase" id="RU000612"/>
    </source>
</evidence>
<comment type="catalytic activity">
    <reaction evidence="6 7 8">
        <text>alpha-D-glucose 6-phosphate = beta-D-fructose 6-phosphate</text>
        <dbReference type="Rhea" id="RHEA:11816"/>
        <dbReference type="ChEBI" id="CHEBI:57634"/>
        <dbReference type="ChEBI" id="CHEBI:58225"/>
        <dbReference type="EC" id="5.3.1.9"/>
    </reaction>
</comment>
<dbReference type="GO" id="GO:0048029">
    <property type="term" value="F:monosaccharide binding"/>
    <property type="evidence" value="ECO:0007669"/>
    <property type="project" value="TreeGrafter"/>
</dbReference>
<dbReference type="AlphaFoldDB" id="A0A6I6MVR5"/>
<comment type="pathway">
    <text evidence="7">Carbohydrate biosynthesis; gluconeogenesis.</text>
</comment>
<dbReference type="EMBL" id="CP047045">
    <property type="protein sequence ID" value="QGZ96504.1"/>
    <property type="molecule type" value="Genomic_DNA"/>
</dbReference>
<dbReference type="InterPro" id="IPR001672">
    <property type="entry name" value="G6P_Isomerase"/>
</dbReference>
<evidence type="ECO:0000256" key="2">
    <source>
        <dbReference type="ARBA" id="ARBA00006604"/>
    </source>
</evidence>
<dbReference type="EC" id="5.3.1.9" evidence="7"/>
<dbReference type="CDD" id="cd05015">
    <property type="entry name" value="SIS_PGI_1"/>
    <property type="match status" value="1"/>
</dbReference>
<keyword evidence="3 7" id="KW-0312">Gluconeogenesis</keyword>
<dbReference type="Pfam" id="PF00342">
    <property type="entry name" value="PGI"/>
    <property type="match status" value="1"/>
</dbReference>
<dbReference type="InterPro" id="IPR035482">
    <property type="entry name" value="SIS_PGI_2"/>
</dbReference>